<evidence type="ECO:0000313" key="2">
    <source>
        <dbReference type="Proteomes" id="UP000823399"/>
    </source>
</evidence>
<sequence length="89" mass="10204">MRRFTAPTIRGSEVHFAASHSLLLMWKSQLASARFCTGRGQYRARLRLWGFFPKEIAACNQAYIFVPSHYSHKHNSAHRITSAWGATPR</sequence>
<keyword evidence="2" id="KW-1185">Reference proteome</keyword>
<name>A0A9P7JTA9_9AGAM</name>
<proteinExistence type="predicted"/>
<dbReference type="EMBL" id="JABBWM010000035">
    <property type="protein sequence ID" value="KAG2106650.1"/>
    <property type="molecule type" value="Genomic_DNA"/>
</dbReference>
<accession>A0A9P7JTA9</accession>
<dbReference type="GeneID" id="64690991"/>
<evidence type="ECO:0000313" key="1">
    <source>
        <dbReference type="EMBL" id="KAG2106650.1"/>
    </source>
</evidence>
<dbReference type="AlphaFoldDB" id="A0A9P7JTA9"/>
<reference evidence="1" key="1">
    <citation type="journal article" date="2020" name="New Phytol.">
        <title>Comparative genomics reveals dynamic genome evolution in host specialist ectomycorrhizal fungi.</title>
        <authorList>
            <person name="Lofgren L.A."/>
            <person name="Nguyen N.H."/>
            <person name="Vilgalys R."/>
            <person name="Ruytinx J."/>
            <person name="Liao H.L."/>
            <person name="Branco S."/>
            <person name="Kuo A."/>
            <person name="LaButti K."/>
            <person name="Lipzen A."/>
            <person name="Andreopoulos W."/>
            <person name="Pangilinan J."/>
            <person name="Riley R."/>
            <person name="Hundley H."/>
            <person name="Na H."/>
            <person name="Barry K."/>
            <person name="Grigoriev I.V."/>
            <person name="Stajich J.E."/>
            <person name="Kennedy P.G."/>
        </authorList>
    </citation>
    <scope>NUCLEOTIDE SEQUENCE</scope>
    <source>
        <strain evidence="1">FC423</strain>
    </source>
</reference>
<dbReference type="RefSeq" id="XP_041291688.1">
    <property type="nucleotide sequence ID" value="XM_041428732.1"/>
</dbReference>
<protein>
    <submittedName>
        <fullName evidence="1">Uncharacterized protein</fullName>
    </submittedName>
</protein>
<dbReference type="OrthoDB" id="2692671at2759"/>
<gene>
    <name evidence="1" type="ORF">F5147DRAFT_230285</name>
</gene>
<dbReference type="Proteomes" id="UP000823399">
    <property type="component" value="Unassembled WGS sequence"/>
</dbReference>
<organism evidence="1 2">
    <name type="scientific">Suillus discolor</name>
    <dbReference type="NCBI Taxonomy" id="1912936"/>
    <lineage>
        <taxon>Eukaryota</taxon>
        <taxon>Fungi</taxon>
        <taxon>Dikarya</taxon>
        <taxon>Basidiomycota</taxon>
        <taxon>Agaricomycotina</taxon>
        <taxon>Agaricomycetes</taxon>
        <taxon>Agaricomycetidae</taxon>
        <taxon>Boletales</taxon>
        <taxon>Suillineae</taxon>
        <taxon>Suillaceae</taxon>
        <taxon>Suillus</taxon>
    </lineage>
</organism>
<comment type="caution">
    <text evidence="1">The sequence shown here is derived from an EMBL/GenBank/DDBJ whole genome shotgun (WGS) entry which is preliminary data.</text>
</comment>